<evidence type="ECO:0000259" key="6">
    <source>
        <dbReference type="PROSITE" id="PS51044"/>
    </source>
</evidence>
<keyword evidence="1" id="KW-0479">Metal-binding</keyword>
<keyword evidence="2 4" id="KW-0863">Zinc-finger</keyword>
<dbReference type="Gene3D" id="3.30.40.10">
    <property type="entry name" value="Zinc/RING finger domain, C3HC4 (zinc finger)"/>
    <property type="match status" value="1"/>
</dbReference>
<evidence type="ECO:0000256" key="4">
    <source>
        <dbReference type="PROSITE-ProRule" id="PRU00452"/>
    </source>
</evidence>
<evidence type="ECO:0000256" key="2">
    <source>
        <dbReference type="ARBA" id="ARBA00022771"/>
    </source>
</evidence>
<dbReference type="PROSITE" id="PS51044">
    <property type="entry name" value="ZF_SP_RING"/>
    <property type="match status" value="1"/>
</dbReference>
<dbReference type="InterPro" id="IPR004181">
    <property type="entry name" value="Znf_MIZ"/>
</dbReference>
<protein>
    <submittedName>
        <fullName evidence="7">MIZ/SP-RING zinc finger</fullName>
    </submittedName>
</protein>
<reference evidence="7 8" key="1">
    <citation type="journal article" date="2022" name="bioRxiv">
        <title>Genomics of Preaxostyla Flagellates Illuminates Evolutionary Transitions and the Path Towards Mitochondrial Loss.</title>
        <authorList>
            <person name="Novak L.V.F."/>
            <person name="Treitli S.C."/>
            <person name="Pyrih J."/>
            <person name="Halakuc P."/>
            <person name="Pipaliya S.V."/>
            <person name="Vacek V."/>
            <person name="Brzon O."/>
            <person name="Soukal P."/>
            <person name="Eme L."/>
            <person name="Dacks J.B."/>
            <person name="Karnkowska A."/>
            <person name="Elias M."/>
            <person name="Hampl V."/>
        </authorList>
    </citation>
    <scope>NUCLEOTIDE SEQUENCE [LARGE SCALE GENOMIC DNA]</scope>
    <source>
        <strain evidence="7">NAU3</strain>
        <tissue evidence="7">Gut</tissue>
    </source>
</reference>
<sequence>MIVDSSTANSPYLDSQAVANSSSFRQTLDPFYKVVEILPAFPLETHIPGRIDISKYYDELLKSARKSSMILPQKCDLRLHLRCFSLGNLEIPLNWERNIRINGSFIDCTLPSNTAMRARNKRHGQQSYTASFSLDITPYIFKPVLIVTACDTNNSLDGTFVPMVVYPRTVDDLIEDLRASTIELQKQCDQWQIEENARLLLYLQLENEKMALSEGIGTRTLEQIEADQEAVHVEMDNNPFPSAADSYVSPNDSVMHGFGYLQDGPSYEHNVENDEVVMFAKKRVFRMENDVSEIVSAVTLKCPLMFTRIEIPAKGKNCTHRQCFDLRGFLQYSSRDRQYVCPVCHKATPFSDLVIDLNMERILKTVSADVERVVVMDDARFEVETSNKSQIACQSRTFFERRKERKVARHMKIVEQNRRDEDERQRRKEEKRLRTDPHAVVEVHGGPTSASQPLTIRHFDGKECILIDDD</sequence>
<feature type="compositionally biased region" description="Basic and acidic residues" evidence="5">
    <location>
        <begin position="412"/>
        <end position="441"/>
    </location>
</feature>
<accession>A0ABQ9XTA2</accession>
<organism evidence="7 8">
    <name type="scientific">Blattamonas nauphoetae</name>
    <dbReference type="NCBI Taxonomy" id="2049346"/>
    <lineage>
        <taxon>Eukaryota</taxon>
        <taxon>Metamonada</taxon>
        <taxon>Preaxostyla</taxon>
        <taxon>Oxymonadida</taxon>
        <taxon>Blattamonas</taxon>
    </lineage>
</organism>
<dbReference type="Proteomes" id="UP001281761">
    <property type="component" value="Unassembled WGS sequence"/>
</dbReference>
<dbReference type="CDD" id="cd16650">
    <property type="entry name" value="SP-RING_PIAS-like"/>
    <property type="match status" value="1"/>
</dbReference>
<dbReference type="InterPro" id="IPR013083">
    <property type="entry name" value="Znf_RING/FYVE/PHD"/>
</dbReference>
<proteinExistence type="predicted"/>
<name>A0ABQ9XTA2_9EUKA</name>
<keyword evidence="8" id="KW-1185">Reference proteome</keyword>
<evidence type="ECO:0000313" key="7">
    <source>
        <dbReference type="EMBL" id="KAK2954695.1"/>
    </source>
</evidence>
<evidence type="ECO:0000256" key="5">
    <source>
        <dbReference type="SAM" id="MobiDB-lite"/>
    </source>
</evidence>
<dbReference type="PANTHER" id="PTHR10782">
    <property type="entry name" value="ZINC FINGER MIZ DOMAIN-CONTAINING PROTEIN"/>
    <property type="match status" value="1"/>
</dbReference>
<comment type="caution">
    <text evidence="7">The sequence shown here is derived from an EMBL/GenBank/DDBJ whole genome shotgun (WGS) entry which is preliminary data.</text>
</comment>
<feature type="region of interest" description="Disordered" evidence="5">
    <location>
        <begin position="410"/>
        <end position="451"/>
    </location>
</feature>
<keyword evidence="3" id="KW-0862">Zinc</keyword>
<dbReference type="EMBL" id="JARBJD010000075">
    <property type="protein sequence ID" value="KAK2954695.1"/>
    <property type="molecule type" value="Genomic_DNA"/>
</dbReference>
<feature type="domain" description="SP-RING-type" evidence="6">
    <location>
        <begin position="287"/>
        <end position="368"/>
    </location>
</feature>
<gene>
    <name evidence="7" type="ORF">BLNAU_10351</name>
</gene>
<evidence type="ECO:0000313" key="8">
    <source>
        <dbReference type="Proteomes" id="UP001281761"/>
    </source>
</evidence>
<dbReference type="Pfam" id="PF02891">
    <property type="entry name" value="zf-MIZ"/>
    <property type="match status" value="1"/>
</dbReference>
<dbReference type="PANTHER" id="PTHR10782:SF4">
    <property type="entry name" value="TONALLI, ISOFORM E"/>
    <property type="match status" value="1"/>
</dbReference>
<evidence type="ECO:0000256" key="1">
    <source>
        <dbReference type="ARBA" id="ARBA00022723"/>
    </source>
</evidence>
<evidence type="ECO:0000256" key="3">
    <source>
        <dbReference type="ARBA" id="ARBA00022833"/>
    </source>
</evidence>